<evidence type="ECO:0000313" key="2">
    <source>
        <dbReference type="Proteomes" id="UP001144978"/>
    </source>
</evidence>
<organism evidence="1 2">
    <name type="scientific">Trametes sanguinea</name>
    <dbReference type="NCBI Taxonomy" id="158606"/>
    <lineage>
        <taxon>Eukaryota</taxon>
        <taxon>Fungi</taxon>
        <taxon>Dikarya</taxon>
        <taxon>Basidiomycota</taxon>
        <taxon>Agaricomycotina</taxon>
        <taxon>Agaricomycetes</taxon>
        <taxon>Polyporales</taxon>
        <taxon>Polyporaceae</taxon>
        <taxon>Trametes</taxon>
    </lineage>
</organism>
<dbReference type="EMBL" id="JANSHE010000982">
    <property type="protein sequence ID" value="KAJ3005443.1"/>
    <property type="molecule type" value="Genomic_DNA"/>
</dbReference>
<name>A0ACC1Q1S7_9APHY</name>
<sequence length="111" mass="12946">MQVAEHDRLHVLRLDPAFLEGLLYALWHGVRHELLHHALHDRRERRRIAPETEVEHEMLARRDVPQREREGGRDDHFVRGGAGDEELHGEMHDARLEGGDLDVRLQRSCAS</sequence>
<reference evidence="1" key="1">
    <citation type="submission" date="2022-08" db="EMBL/GenBank/DDBJ databases">
        <title>Genome Sequence of Pycnoporus sanguineus.</title>
        <authorList>
            <person name="Buettner E."/>
        </authorList>
    </citation>
    <scope>NUCLEOTIDE SEQUENCE</scope>
    <source>
        <strain evidence="1">CG-C14</strain>
    </source>
</reference>
<keyword evidence="2" id="KW-1185">Reference proteome</keyword>
<dbReference type="Proteomes" id="UP001144978">
    <property type="component" value="Unassembled WGS sequence"/>
</dbReference>
<accession>A0ACC1Q1S7</accession>
<evidence type="ECO:0000313" key="1">
    <source>
        <dbReference type="EMBL" id="KAJ3005443.1"/>
    </source>
</evidence>
<comment type="caution">
    <text evidence="1">The sequence shown here is derived from an EMBL/GenBank/DDBJ whole genome shotgun (WGS) entry which is preliminary data.</text>
</comment>
<protein>
    <submittedName>
        <fullName evidence="1">Uncharacterized protein</fullName>
    </submittedName>
</protein>
<proteinExistence type="predicted"/>
<gene>
    <name evidence="1" type="ORF">NUW54_g4334</name>
</gene>